<dbReference type="RefSeq" id="WP_069693172.1">
    <property type="nucleotide sequence ID" value="NZ_CP017147.1"/>
</dbReference>
<evidence type="ECO:0000256" key="2">
    <source>
        <dbReference type="ARBA" id="ARBA00022741"/>
    </source>
</evidence>
<dbReference type="PROSITE" id="PS50893">
    <property type="entry name" value="ABC_TRANSPORTER_2"/>
    <property type="match status" value="1"/>
</dbReference>
<dbReference type="Gene3D" id="3.40.50.300">
    <property type="entry name" value="P-loop containing nucleotide triphosphate hydrolases"/>
    <property type="match status" value="1"/>
</dbReference>
<evidence type="ECO:0000256" key="1">
    <source>
        <dbReference type="ARBA" id="ARBA00005417"/>
    </source>
</evidence>
<dbReference type="PANTHER" id="PTHR42798">
    <property type="entry name" value="LIPOPROTEIN-RELEASING SYSTEM ATP-BINDING PROTEIN LOLD"/>
    <property type="match status" value="1"/>
</dbReference>
<keyword evidence="5" id="KW-0456">Lyase</keyword>
<reference evidence="5 6" key="1">
    <citation type="journal article" date="2015" name="Antonie Van Leeuwenhoek">
        <title>Bosea vaviloviae sp. nov., a new species of slow-growing rhizobia isolated from nodules of the relict species Vavilovia formosa (Stev.) Fed.</title>
        <authorList>
            <person name="Safronova V.I."/>
            <person name="Kuznetsova I.G."/>
            <person name="Sazanova A.L."/>
            <person name="Kimeklis A.K."/>
            <person name="Belimov A.A."/>
            <person name="Andronov E.E."/>
            <person name="Pinaev A.G."/>
            <person name="Chizhevskaya E.P."/>
            <person name="Pukhaev A.R."/>
            <person name="Popov K.P."/>
            <person name="Willems A."/>
            <person name="Tikhonovich I.A."/>
        </authorList>
    </citation>
    <scope>NUCLEOTIDE SEQUENCE [LARGE SCALE GENOMIC DNA]</scope>
    <source>
        <strain evidence="5 6">Vaf18</strain>
    </source>
</reference>
<dbReference type="Pfam" id="PF00005">
    <property type="entry name" value="ABC_tran"/>
    <property type="match status" value="1"/>
</dbReference>
<name>A0A1D7U9B7_9HYPH</name>
<dbReference type="PROSITE" id="PS00211">
    <property type="entry name" value="ABC_TRANSPORTER_1"/>
    <property type="match status" value="1"/>
</dbReference>
<dbReference type="InterPro" id="IPR003593">
    <property type="entry name" value="AAA+_ATPase"/>
</dbReference>
<dbReference type="AlphaFoldDB" id="A0A1D7U9B7"/>
<evidence type="ECO:0000256" key="3">
    <source>
        <dbReference type="ARBA" id="ARBA00022840"/>
    </source>
</evidence>
<dbReference type="SMART" id="SM00382">
    <property type="entry name" value="AAA"/>
    <property type="match status" value="1"/>
</dbReference>
<dbReference type="InterPro" id="IPR027417">
    <property type="entry name" value="P-loop_NTPase"/>
</dbReference>
<dbReference type="OrthoDB" id="9802264at2"/>
<keyword evidence="6" id="KW-1185">Reference proteome</keyword>
<dbReference type="NCBIfam" id="TIGR02324">
    <property type="entry name" value="CP_lyasePhnL"/>
    <property type="match status" value="1"/>
</dbReference>
<gene>
    <name evidence="5" type="ORF">BHK69_29180</name>
</gene>
<protein>
    <submittedName>
        <fullName evidence="5">Phosphonate C-P lyase system protein PhnL</fullName>
    </submittedName>
</protein>
<sequence length="232" mass="25032">MTTMIHVENVAKHFTLHNQGGVRLPVFDNVNFSVAAGEALVLAGASGAGKSSLLRILYGNYRPSAGMIAITHAGRQIDIVSAVPRTVLDIRRRTLGFVSQFLRVIPRVSALDIVRDPLLARGVDALEASERAKAMLARLNLPERLWGLAPATFSGGEQQRVNIARSFVDPSPIMLIDEPTASLDAANRDIVVALIAEARAKGCAIVGIFHDEAVREAVATRYLDITDFRKAA</sequence>
<dbReference type="GO" id="GO:0016887">
    <property type="term" value="F:ATP hydrolysis activity"/>
    <property type="evidence" value="ECO:0007669"/>
    <property type="project" value="InterPro"/>
</dbReference>
<proteinExistence type="inferred from homology"/>
<dbReference type="Proteomes" id="UP000094969">
    <property type="component" value="Chromosome"/>
</dbReference>
<dbReference type="InterPro" id="IPR017871">
    <property type="entry name" value="ABC_transporter-like_CS"/>
</dbReference>
<comment type="similarity">
    <text evidence="1">Belongs to the ABC transporter superfamily.</text>
</comment>
<keyword evidence="3" id="KW-0067">ATP-binding</keyword>
<organism evidence="5 6">
    <name type="scientific">Bosea vaviloviae</name>
    <dbReference type="NCBI Taxonomy" id="1526658"/>
    <lineage>
        <taxon>Bacteria</taxon>
        <taxon>Pseudomonadati</taxon>
        <taxon>Pseudomonadota</taxon>
        <taxon>Alphaproteobacteria</taxon>
        <taxon>Hyphomicrobiales</taxon>
        <taxon>Boseaceae</taxon>
        <taxon>Bosea</taxon>
    </lineage>
</organism>
<dbReference type="PANTHER" id="PTHR42798:SF7">
    <property type="entry name" value="ALPHA-D-RIBOSE 1-METHYLPHOSPHONATE 5-TRIPHOSPHATE SYNTHASE SUBUNIT PHNL"/>
    <property type="match status" value="1"/>
</dbReference>
<dbReference type="EMBL" id="CP017147">
    <property type="protein sequence ID" value="AOO83978.1"/>
    <property type="molecule type" value="Genomic_DNA"/>
</dbReference>
<dbReference type="GO" id="GO:0005524">
    <property type="term" value="F:ATP binding"/>
    <property type="evidence" value="ECO:0007669"/>
    <property type="project" value="UniProtKB-KW"/>
</dbReference>
<evidence type="ECO:0000313" key="6">
    <source>
        <dbReference type="Proteomes" id="UP000094969"/>
    </source>
</evidence>
<evidence type="ECO:0000313" key="5">
    <source>
        <dbReference type="EMBL" id="AOO83978.1"/>
    </source>
</evidence>
<keyword evidence="2" id="KW-0547">Nucleotide-binding</keyword>
<dbReference type="InterPro" id="IPR003439">
    <property type="entry name" value="ABC_transporter-like_ATP-bd"/>
</dbReference>
<accession>A0A1D7U9B7</accession>
<dbReference type="SUPFAM" id="SSF52540">
    <property type="entry name" value="P-loop containing nucleoside triphosphate hydrolases"/>
    <property type="match status" value="1"/>
</dbReference>
<dbReference type="InterPro" id="IPR012701">
    <property type="entry name" value="CP_lyase_PhnL"/>
</dbReference>
<evidence type="ECO:0000259" key="4">
    <source>
        <dbReference type="PROSITE" id="PS50893"/>
    </source>
</evidence>
<dbReference type="KEGG" id="bvv:BHK69_29180"/>
<feature type="domain" description="ABC transporter" evidence="4">
    <location>
        <begin position="5"/>
        <end position="231"/>
    </location>
</feature>
<dbReference type="GO" id="GO:0016829">
    <property type="term" value="F:lyase activity"/>
    <property type="evidence" value="ECO:0007669"/>
    <property type="project" value="UniProtKB-KW"/>
</dbReference>
<dbReference type="STRING" id="1526658.BHK69_29180"/>